<dbReference type="PANTHER" id="PTHR48101">
    <property type="entry name" value="METHYLMALONYL-COA MUTASE, MITOCHONDRIAL-RELATED"/>
    <property type="match status" value="1"/>
</dbReference>
<dbReference type="GO" id="GO:0016866">
    <property type="term" value="F:intramolecular transferase activity"/>
    <property type="evidence" value="ECO:0007669"/>
    <property type="project" value="InterPro"/>
</dbReference>
<dbReference type="Proteomes" id="UP000230790">
    <property type="component" value="Unassembled WGS sequence"/>
</dbReference>
<sequence length="96" mass="10935">IVGVTDFVSGEQPTPPLLKMDVDGYRRQVARLNEVRRSRDNRAVSQRLAELARAARHEDVNLMAPILDAVNEYATLQEMMDVLREAWGVYEEPVIL</sequence>
<evidence type="ECO:0000313" key="3">
    <source>
        <dbReference type="Proteomes" id="UP000230790"/>
    </source>
</evidence>
<dbReference type="InterPro" id="IPR006099">
    <property type="entry name" value="MeMalonylCoA_mutase_a/b_cat"/>
</dbReference>
<dbReference type="EMBL" id="PGTN01000589">
    <property type="protein sequence ID" value="PJF45969.1"/>
    <property type="molecule type" value="Genomic_DNA"/>
</dbReference>
<accession>A0A2M8Q839</accession>
<dbReference type="AlphaFoldDB" id="A0A2M8Q839"/>
<reference evidence="2 3" key="1">
    <citation type="submission" date="2017-11" db="EMBL/GenBank/DDBJ databases">
        <title>Evolution of Phototrophy in the Chloroflexi Phylum Driven by Horizontal Gene Transfer.</title>
        <authorList>
            <person name="Ward L.M."/>
            <person name="Hemp J."/>
            <person name="Shih P.M."/>
            <person name="Mcglynn S.E."/>
            <person name="Fischer W."/>
        </authorList>
    </citation>
    <scope>NUCLEOTIDE SEQUENCE [LARGE SCALE GENOMIC DNA]</scope>
    <source>
        <strain evidence="2">JP3_7</strain>
    </source>
</reference>
<proteinExistence type="predicted"/>
<evidence type="ECO:0000313" key="2">
    <source>
        <dbReference type="EMBL" id="PJF45969.1"/>
    </source>
</evidence>
<feature type="domain" description="Methylmalonyl-CoA mutase alpha/beta chain catalytic" evidence="1">
    <location>
        <begin position="1"/>
        <end position="88"/>
    </location>
</feature>
<dbReference type="PANTHER" id="PTHR48101:SF1">
    <property type="entry name" value="METHYLMALONYL-COA MUTASE, LARGE SUBUNIT"/>
    <property type="match status" value="1"/>
</dbReference>
<dbReference type="InterPro" id="IPR016176">
    <property type="entry name" value="Cbl-dep_enz_cat"/>
</dbReference>
<protein>
    <submittedName>
        <fullName evidence="2">Methylmalonyl-CoA mutase</fullName>
    </submittedName>
</protein>
<dbReference type="Pfam" id="PF01642">
    <property type="entry name" value="MM_CoA_mutase"/>
    <property type="match status" value="1"/>
</dbReference>
<name>A0A2M8Q839_9CHLR</name>
<dbReference type="GO" id="GO:0031419">
    <property type="term" value="F:cobalamin binding"/>
    <property type="evidence" value="ECO:0007669"/>
    <property type="project" value="InterPro"/>
</dbReference>
<feature type="non-terminal residue" evidence="2">
    <location>
        <position position="1"/>
    </location>
</feature>
<comment type="caution">
    <text evidence="2">The sequence shown here is derived from an EMBL/GenBank/DDBJ whole genome shotgun (WGS) entry which is preliminary data.</text>
</comment>
<evidence type="ECO:0000259" key="1">
    <source>
        <dbReference type="Pfam" id="PF01642"/>
    </source>
</evidence>
<organism evidence="2 3">
    <name type="scientific">Candidatus Thermofonsia Clade 3 bacterium</name>
    <dbReference type="NCBI Taxonomy" id="2364212"/>
    <lineage>
        <taxon>Bacteria</taxon>
        <taxon>Bacillati</taxon>
        <taxon>Chloroflexota</taxon>
        <taxon>Candidatus Thermofontia</taxon>
        <taxon>Candidatus Thermofonsia Clade 3</taxon>
    </lineage>
</organism>
<dbReference type="SUPFAM" id="SSF51703">
    <property type="entry name" value="Cobalamin (vitamin B12)-dependent enzymes"/>
    <property type="match status" value="1"/>
</dbReference>
<dbReference type="Gene3D" id="3.20.20.240">
    <property type="entry name" value="Methylmalonyl-CoA mutase"/>
    <property type="match status" value="1"/>
</dbReference>
<gene>
    <name evidence="2" type="ORF">CUN48_16195</name>
</gene>